<accession>A0A366XUK7</accession>
<dbReference type="AlphaFoldDB" id="A0A366XUK7"/>
<dbReference type="PANTHER" id="PTHR10000">
    <property type="entry name" value="PHOSPHOSERINE PHOSPHATASE"/>
    <property type="match status" value="1"/>
</dbReference>
<reference evidence="1 2" key="1">
    <citation type="submission" date="2018-07" db="EMBL/GenBank/DDBJ databases">
        <title>Lottiidibacillus patelloidae gen. nov., sp. nov., isolated from the intestinal tract of a marine limpet and the reclassification of B. taeanensis BH030017T, B. algicola KMM 3737T and B. hwajinpoensis SW-72T as genus Lottiidibacillus.</title>
        <authorList>
            <person name="Liu R."/>
            <person name="Huang Z."/>
        </authorList>
    </citation>
    <scope>NUCLEOTIDE SEQUENCE [LARGE SCALE GENOMIC DNA]</scope>
    <source>
        <strain evidence="1 2">BH030017</strain>
    </source>
</reference>
<name>A0A366XUK7_9BACI</name>
<dbReference type="NCBIfam" id="TIGR01484">
    <property type="entry name" value="HAD-SF-IIB"/>
    <property type="match status" value="1"/>
</dbReference>
<dbReference type="Gene3D" id="3.30.1240.10">
    <property type="match status" value="1"/>
</dbReference>
<evidence type="ECO:0000313" key="1">
    <source>
        <dbReference type="EMBL" id="RBW69346.1"/>
    </source>
</evidence>
<protein>
    <submittedName>
        <fullName evidence="1">Haloacid dehalogenase</fullName>
    </submittedName>
</protein>
<sequence>MVYKLLALDVGGTLLRSNQRLDRQTKEAVEFVKRKGVYVTLVTGRHFTSAKKIAKSLKLETALITHNGAFTAASLDEPLYEKRMSSDKVYEITSILDKYDCHIRIQHERFSVGNRVRQQNGLIAKMTLGDPLFYPVTFVDSLTEHLRETPIAASKMDVYFKNSEEQEAAKRELAAVIKHLTLSNSEDVHLEIFEGNVSKIRGLRLLGEELGISLNEMVAVGESLHDKDMIEQVGLGVAMGNAHPEVKKAAKWVTRSNDQYGVSYMIKEVFRKQLRVQIRAR</sequence>
<dbReference type="GO" id="GO:0000287">
    <property type="term" value="F:magnesium ion binding"/>
    <property type="evidence" value="ECO:0007669"/>
    <property type="project" value="TreeGrafter"/>
</dbReference>
<dbReference type="RefSeq" id="WP_113806318.1">
    <property type="nucleotide sequence ID" value="NZ_QOCW01000011.1"/>
</dbReference>
<dbReference type="Gene3D" id="3.40.50.1000">
    <property type="entry name" value="HAD superfamily/HAD-like"/>
    <property type="match status" value="1"/>
</dbReference>
<dbReference type="SUPFAM" id="SSF56784">
    <property type="entry name" value="HAD-like"/>
    <property type="match status" value="1"/>
</dbReference>
<organism evidence="1 2">
    <name type="scientific">Bacillus taeanensis</name>
    <dbReference type="NCBI Taxonomy" id="273032"/>
    <lineage>
        <taxon>Bacteria</taxon>
        <taxon>Bacillati</taxon>
        <taxon>Bacillota</taxon>
        <taxon>Bacilli</taxon>
        <taxon>Bacillales</taxon>
        <taxon>Bacillaceae</taxon>
        <taxon>Bacillus</taxon>
    </lineage>
</organism>
<dbReference type="InterPro" id="IPR023214">
    <property type="entry name" value="HAD_sf"/>
</dbReference>
<keyword evidence="2" id="KW-1185">Reference proteome</keyword>
<dbReference type="OrthoDB" id="9790031at2"/>
<dbReference type="PANTHER" id="PTHR10000:SF50">
    <property type="entry name" value="STRESS RESPONSE PROTEIN YHAX"/>
    <property type="match status" value="1"/>
</dbReference>
<dbReference type="Pfam" id="PF08282">
    <property type="entry name" value="Hydrolase_3"/>
    <property type="match status" value="1"/>
</dbReference>
<dbReference type="Proteomes" id="UP000253314">
    <property type="component" value="Unassembled WGS sequence"/>
</dbReference>
<evidence type="ECO:0000313" key="2">
    <source>
        <dbReference type="Proteomes" id="UP000253314"/>
    </source>
</evidence>
<dbReference type="NCBIfam" id="TIGR00099">
    <property type="entry name" value="Cof-subfamily"/>
    <property type="match status" value="1"/>
</dbReference>
<dbReference type="GO" id="GO:0005829">
    <property type="term" value="C:cytosol"/>
    <property type="evidence" value="ECO:0007669"/>
    <property type="project" value="TreeGrafter"/>
</dbReference>
<dbReference type="InterPro" id="IPR036412">
    <property type="entry name" value="HAD-like_sf"/>
</dbReference>
<dbReference type="EMBL" id="QOCW01000011">
    <property type="protein sequence ID" value="RBW69346.1"/>
    <property type="molecule type" value="Genomic_DNA"/>
</dbReference>
<dbReference type="GO" id="GO:0016791">
    <property type="term" value="F:phosphatase activity"/>
    <property type="evidence" value="ECO:0007669"/>
    <property type="project" value="TreeGrafter"/>
</dbReference>
<comment type="caution">
    <text evidence="1">The sequence shown here is derived from an EMBL/GenBank/DDBJ whole genome shotgun (WGS) entry which is preliminary data.</text>
</comment>
<gene>
    <name evidence="1" type="ORF">DS031_11970</name>
</gene>
<dbReference type="CDD" id="cd07516">
    <property type="entry name" value="HAD_Pase"/>
    <property type="match status" value="1"/>
</dbReference>
<proteinExistence type="predicted"/>
<dbReference type="InterPro" id="IPR000150">
    <property type="entry name" value="Cof"/>
</dbReference>
<dbReference type="InterPro" id="IPR006379">
    <property type="entry name" value="HAD-SF_hydro_IIB"/>
</dbReference>